<dbReference type="InterPro" id="IPR011010">
    <property type="entry name" value="DNA_brk_join_enz"/>
</dbReference>
<sequence>MLLTKAWENYEVDKRIEGYLANRHDQDSALFVTERCPHRMSTAQIRYIIKRISKRAALTKNIHPHQFRHSYATHLLNNGAPLEVIQTLLGHENGRLPESKKEISI</sequence>
<keyword evidence="6" id="KW-1185">Reference proteome</keyword>
<protein>
    <recommendedName>
        <fullName evidence="4">Tyr recombinase domain-containing protein</fullName>
    </recommendedName>
</protein>
<dbReference type="AlphaFoldDB" id="A0A2N5LZF5"/>
<dbReference type="OrthoDB" id="9801717at2"/>
<proteinExistence type="predicted"/>
<dbReference type="InterPro" id="IPR002104">
    <property type="entry name" value="Integrase_catalytic"/>
</dbReference>
<evidence type="ECO:0000256" key="2">
    <source>
        <dbReference type="ARBA" id="ARBA00022908"/>
    </source>
</evidence>
<accession>A0A2N5LZF5</accession>
<comment type="subcellular location">
    <subcellularLocation>
        <location evidence="1">Cytoplasm</location>
    </subcellularLocation>
</comment>
<reference evidence="5 6" key="1">
    <citation type="submission" date="2017-11" db="EMBL/GenBank/DDBJ databases">
        <title>Comparitive Functional Genomics of Dry Heat Resistant strains isolated from the Viking Spacecraft.</title>
        <authorList>
            <person name="Seuylemezian A."/>
            <person name="Cooper K."/>
            <person name="Vaishampayan P."/>
        </authorList>
    </citation>
    <scope>NUCLEOTIDE SEQUENCE [LARGE SCALE GENOMIC DNA]</scope>
    <source>
        <strain evidence="5 6">V1-29</strain>
    </source>
</reference>
<dbReference type="GO" id="GO:0006310">
    <property type="term" value="P:DNA recombination"/>
    <property type="evidence" value="ECO:0007669"/>
    <property type="project" value="UniProtKB-KW"/>
</dbReference>
<evidence type="ECO:0000259" key="4">
    <source>
        <dbReference type="PROSITE" id="PS51898"/>
    </source>
</evidence>
<dbReference type="InterPro" id="IPR013762">
    <property type="entry name" value="Integrase-like_cat_sf"/>
</dbReference>
<dbReference type="Pfam" id="PF00589">
    <property type="entry name" value="Phage_integrase"/>
    <property type="match status" value="1"/>
</dbReference>
<dbReference type="GO" id="GO:0003677">
    <property type="term" value="F:DNA binding"/>
    <property type="evidence" value="ECO:0007669"/>
    <property type="project" value="InterPro"/>
</dbReference>
<organism evidence="5 6">
    <name type="scientific">Peribacillus deserti</name>
    <dbReference type="NCBI Taxonomy" id="673318"/>
    <lineage>
        <taxon>Bacteria</taxon>
        <taxon>Bacillati</taxon>
        <taxon>Bacillota</taxon>
        <taxon>Bacilli</taxon>
        <taxon>Bacillales</taxon>
        <taxon>Bacillaceae</taxon>
        <taxon>Peribacillus</taxon>
    </lineage>
</organism>
<evidence type="ECO:0000313" key="6">
    <source>
        <dbReference type="Proteomes" id="UP000234748"/>
    </source>
</evidence>
<dbReference type="Gene3D" id="1.10.443.10">
    <property type="entry name" value="Intergrase catalytic core"/>
    <property type="match status" value="1"/>
</dbReference>
<keyword evidence="3" id="KW-0233">DNA recombination</keyword>
<feature type="domain" description="Tyr recombinase" evidence="4">
    <location>
        <begin position="1"/>
        <end position="105"/>
    </location>
</feature>
<evidence type="ECO:0000256" key="3">
    <source>
        <dbReference type="ARBA" id="ARBA00023172"/>
    </source>
</evidence>
<dbReference type="GO" id="GO:0005737">
    <property type="term" value="C:cytoplasm"/>
    <property type="evidence" value="ECO:0007669"/>
    <property type="project" value="UniProtKB-SubCell"/>
</dbReference>
<evidence type="ECO:0000256" key="1">
    <source>
        <dbReference type="ARBA" id="ARBA00004496"/>
    </source>
</evidence>
<gene>
    <name evidence="5" type="ORF">CUU66_23715</name>
</gene>
<dbReference type="Proteomes" id="UP000234748">
    <property type="component" value="Unassembled WGS sequence"/>
</dbReference>
<dbReference type="GO" id="GO:0015074">
    <property type="term" value="P:DNA integration"/>
    <property type="evidence" value="ECO:0007669"/>
    <property type="project" value="UniProtKB-KW"/>
</dbReference>
<name>A0A2N5LZF5_9BACI</name>
<dbReference type="RefSeq" id="WP_101645867.1">
    <property type="nucleotide sequence ID" value="NZ_PGUY01000104.1"/>
</dbReference>
<dbReference type="SUPFAM" id="SSF56349">
    <property type="entry name" value="DNA breaking-rejoining enzymes"/>
    <property type="match status" value="1"/>
</dbReference>
<keyword evidence="2" id="KW-0229">DNA integration</keyword>
<dbReference type="EMBL" id="PGUY01000104">
    <property type="protein sequence ID" value="PLT27471.1"/>
    <property type="molecule type" value="Genomic_DNA"/>
</dbReference>
<dbReference type="PANTHER" id="PTHR30349:SF77">
    <property type="entry name" value="TYROSINE RECOMBINASE XERC"/>
    <property type="match status" value="1"/>
</dbReference>
<dbReference type="InterPro" id="IPR050090">
    <property type="entry name" value="Tyrosine_recombinase_XerCD"/>
</dbReference>
<evidence type="ECO:0000313" key="5">
    <source>
        <dbReference type="EMBL" id="PLT27471.1"/>
    </source>
</evidence>
<dbReference type="PANTHER" id="PTHR30349">
    <property type="entry name" value="PHAGE INTEGRASE-RELATED"/>
    <property type="match status" value="1"/>
</dbReference>
<comment type="caution">
    <text evidence="5">The sequence shown here is derived from an EMBL/GenBank/DDBJ whole genome shotgun (WGS) entry which is preliminary data.</text>
</comment>
<dbReference type="PROSITE" id="PS51898">
    <property type="entry name" value="TYR_RECOMBINASE"/>
    <property type="match status" value="1"/>
</dbReference>